<protein>
    <submittedName>
        <fullName evidence="2">Putative secreted protein</fullName>
    </submittedName>
</protein>
<evidence type="ECO:0000256" key="1">
    <source>
        <dbReference type="SAM" id="SignalP"/>
    </source>
</evidence>
<organism evidence="2">
    <name type="scientific">Anopheles triannulatus</name>
    <dbReference type="NCBI Taxonomy" id="58253"/>
    <lineage>
        <taxon>Eukaryota</taxon>
        <taxon>Metazoa</taxon>
        <taxon>Ecdysozoa</taxon>
        <taxon>Arthropoda</taxon>
        <taxon>Hexapoda</taxon>
        <taxon>Insecta</taxon>
        <taxon>Pterygota</taxon>
        <taxon>Neoptera</taxon>
        <taxon>Endopterygota</taxon>
        <taxon>Diptera</taxon>
        <taxon>Nematocera</taxon>
        <taxon>Culicoidea</taxon>
        <taxon>Culicidae</taxon>
        <taxon>Anophelinae</taxon>
        <taxon>Anopheles</taxon>
    </lineage>
</organism>
<keyword evidence="1" id="KW-0732">Signal</keyword>
<proteinExistence type="predicted"/>
<feature type="signal peptide" evidence="1">
    <location>
        <begin position="1"/>
        <end position="28"/>
    </location>
</feature>
<evidence type="ECO:0000313" key="2">
    <source>
        <dbReference type="EMBL" id="MBW47819.1"/>
    </source>
</evidence>
<dbReference type="AlphaFoldDB" id="A0A2M4B452"/>
<feature type="chain" id="PRO_5014947652" evidence="1">
    <location>
        <begin position="29"/>
        <end position="102"/>
    </location>
</feature>
<sequence>MQLFRVFRVGFHFTPLLFVHLAYKDARGQKQQNTAQDIEQYEECGNGLRYGCYQPSRRYEDERIFVIHIPVVRVNAISVQVGSFFHSLPGVYRRGHFDPVLY</sequence>
<dbReference type="EMBL" id="GGFK01014498">
    <property type="protein sequence ID" value="MBW47819.1"/>
    <property type="molecule type" value="Transcribed_RNA"/>
</dbReference>
<name>A0A2M4B452_9DIPT</name>
<reference evidence="2" key="1">
    <citation type="submission" date="2018-01" db="EMBL/GenBank/DDBJ databases">
        <title>An insight into the sialome of Amazonian anophelines.</title>
        <authorList>
            <person name="Ribeiro J.M."/>
            <person name="Scarpassa V."/>
            <person name="Calvo E."/>
        </authorList>
    </citation>
    <scope>NUCLEOTIDE SEQUENCE</scope>
    <source>
        <tissue evidence="2">Salivary glands</tissue>
    </source>
</reference>
<accession>A0A2M4B452</accession>